<accession>A0A413IIV1</accession>
<dbReference type="OrthoDB" id="1100897at2"/>
<dbReference type="EMBL" id="QRPV01000003">
    <property type="protein sequence ID" value="RHM46187.1"/>
    <property type="molecule type" value="Genomic_DNA"/>
</dbReference>
<reference evidence="4 5" key="1">
    <citation type="submission" date="2018-08" db="EMBL/GenBank/DDBJ databases">
        <title>A genome reference for cultivated species of the human gut microbiota.</title>
        <authorList>
            <person name="Zou Y."/>
            <person name="Xue W."/>
            <person name="Luo G."/>
        </authorList>
    </citation>
    <scope>NUCLEOTIDE SEQUENCE [LARGE SCALE GENOMIC DNA]</scope>
    <source>
        <strain evidence="3 4">AF34-33</strain>
        <strain evidence="2 5">OF02-7</strain>
    </source>
</reference>
<keyword evidence="1" id="KW-1277">Toxin-antitoxin system</keyword>
<name>A0A413IIV1_9BACT</name>
<dbReference type="Proteomes" id="UP000286038">
    <property type="component" value="Unassembled WGS sequence"/>
</dbReference>
<evidence type="ECO:0000313" key="5">
    <source>
        <dbReference type="Proteomes" id="UP000286063"/>
    </source>
</evidence>
<dbReference type="Gene3D" id="3.30.2310.20">
    <property type="entry name" value="RelE-like"/>
    <property type="match status" value="1"/>
</dbReference>
<comment type="caution">
    <text evidence="2">The sequence shown here is derived from an EMBL/GenBank/DDBJ whole genome shotgun (WGS) entry which is preliminary data.</text>
</comment>
<organism evidence="2 5">
    <name type="scientific">Butyricimonas virosa</name>
    <dbReference type="NCBI Taxonomy" id="544645"/>
    <lineage>
        <taxon>Bacteria</taxon>
        <taxon>Pseudomonadati</taxon>
        <taxon>Bacteroidota</taxon>
        <taxon>Bacteroidia</taxon>
        <taxon>Bacteroidales</taxon>
        <taxon>Odoribacteraceae</taxon>
        <taxon>Butyricimonas</taxon>
    </lineage>
</organism>
<dbReference type="Proteomes" id="UP000286063">
    <property type="component" value="Unassembled WGS sequence"/>
</dbReference>
<dbReference type="AlphaFoldDB" id="A0A413IIV1"/>
<protein>
    <submittedName>
        <fullName evidence="2">Type II toxin-antitoxin system RelE/ParE family toxin</fullName>
    </submittedName>
</protein>
<dbReference type="EMBL" id="QSCR01000041">
    <property type="protein sequence ID" value="RGY12703.1"/>
    <property type="molecule type" value="Genomic_DNA"/>
</dbReference>
<evidence type="ECO:0000313" key="2">
    <source>
        <dbReference type="EMBL" id="RGY12703.1"/>
    </source>
</evidence>
<proteinExistence type="predicted"/>
<dbReference type="InterPro" id="IPR035093">
    <property type="entry name" value="RelE/ParE_toxin_dom_sf"/>
</dbReference>
<dbReference type="InterPro" id="IPR007712">
    <property type="entry name" value="RelE/ParE_toxin"/>
</dbReference>
<gene>
    <name evidence="3" type="ORF">DWZ68_04320</name>
    <name evidence="2" type="ORF">DXA50_17415</name>
</gene>
<evidence type="ECO:0000313" key="3">
    <source>
        <dbReference type="EMBL" id="RHM46187.1"/>
    </source>
</evidence>
<evidence type="ECO:0000256" key="1">
    <source>
        <dbReference type="ARBA" id="ARBA00022649"/>
    </source>
</evidence>
<dbReference type="Pfam" id="PF05016">
    <property type="entry name" value="ParE_toxin"/>
    <property type="match status" value="1"/>
</dbReference>
<dbReference type="RefSeq" id="WP_117775598.1">
    <property type="nucleotide sequence ID" value="NZ_CABJDM010000003.1"/>
</dbReference>
<sequence length="106" mass="12522">MEIIWTKKAIESFKELAFYLNSSFGKDIAASIVGKVTRRATDLLRNPLLGKVYESSNLLKYEFRFFVINKQTKVFYFIQGEFVYIVLVFDVRQDIRRIHEMLSSIK</sequence>
<evidence type="ECO:0000313" key="4">
    <source>
        <dbReference type="Proteomes" id="UP000286038"/>
    </source>
</evidence>